<dbReference type="CDD" id="cd02165">
    <property type="entry name" value="NMNAT"/>
    <property type="match status" value="1"/>
</dbReference>
<dbReference type="UniPathway" id="UPA00253">
    <property type="reaction ID" value="UER00332"/>
</dbReference>
<keyword evidence="4 10" id="KW-0808">Transferase</keyword>
<dbReference type="RefSeq" id="WP_258877510.1">
    <property type="nucleotide sequence ID" value="NZ_CP048914.1"/>
</dbReference>
<evidence type="ECO:0000256" key="4">
    <source>
        <dbReference type="ARBA" id="ARBA00022679"/>
    </source>
</evidence>
<dbReference type="InterPro" id="IPR005248">
    <property type="entry name" value="NadD/NMNAT"/>
</dbReference>
<evidence type="ECO:0000313" key="13">
    <source>
        <dbReference type="Proteomes" id="UP000514720"/>
    </source>
</evidence>
<reference evidence="12 13" key="1">
    <citation type="submission" date="2020-02" db="EMBL/GenBank/DDBJ databases">
        <authorList>
            <person name="Zheng R.K."/>
            <person name="Sun C.M."/>
        </authorList>
    </citation>
    <scope>NUCLEOTIDE SEQUENCE [LARGE SCALE GENOMIC DNA]</scope>
    <source>
        <strain evidence="13">zrk13</strain>
    </source>
</reference>
<protein>
    <recommendedName>
        <fullName evidence="10">Probable nicotinate-nucleotide adenylyltransferase</fullName>
        <ecNumber evidence="10">2.7.7.18</ecNumber>
    </recommendedName>
    <alternativeName>
        <fullName evidence="10">Deamido-NAD(+) diphosphorylase</fullName>
    </alternativeName>
    <alternativeName>
        <fullName evidence="10">Deamido-NAD(+) pyrophosphorylase</fullName>
    </alternativeName>
    <alternativeName>
        <fullName evidence="10">Nicotinate mononucleotide adenylyltransferase</fullName>
        <shortName evidence="10">NaMN adenylyltransferase</shortName>
    </alternativeName>
</protein>
<dbReference type="PANTHER" id="PTHR39321">
    <property type="entry name" value="NICOTINATE-NUCLEOTIDE ADENYLYLTRANSFERASE-RELATED"/>
    <property type="match status" value="1"/>
</dbReference>
<dbReference type="AlphaFoldDB" id="A0A7L7KSX3"/>
<keyword evidence="5 10" id="KW-0548">Nucleotidyltransferase</keyword>
<keyword evidence="7 10" id="KW-0067">ATP-binding</keyword>
<comment type="similarity">
    <text evidence="10">Belongs to the NadD family.</text>
</comment>
<evidence type="ECO:0000259" key="11">
    <source>
        <dbReference type="Pfam" id="PF01467"/>
    </source>
</evidence>
<dbReference type="GO" id="GO:0004515">
    <property type="term" value="F:nicotinate-nucleotide adenylyltransferase activity"/>
    <property type="evidence" value="ECO:0007669"/>
    <property type="project" value="UniProtKB-UniRule"/>
</dbReference>
<dbReference type="EMBL" id="CP048914">
    <property type="protein sequence ID" value="QMS85705.1"/>
    <property type="molecule type" value="Genomic_DNA"/>
</dbReference>
<keyword evidence="8 10" id="KW-0520">NAD</keyword>
<sequence length="196" mass="22335">MIIVFGGAFNPVTNAHLEVCDFTLSQFPNATFLFLPVSSAYTKSDLASNYDRVNMLKLAISDKEHVAISEIEISDSDYLGTYQSLIRISDAYQDDVLFVVGADNLINMHKWINIHGLLSEFKIIVLGRYGLDIHNLIMHNPVLQRHQSQFVLFPEFDMDISSTGFRESFDKSLVPEAVYDYIINNELYRGDEDVQE</sequence>
<dbReference type="Proteomes" id="UP000514720">
    <property type="component" value="Chromosome"/>
</dbReference>
<organism evidence="12 13">
    <name type="scientific">Candidatus Xianfuyuplasma coldseepsis</name>
    <dbReference type="NCBI Taxonomy" id="2782163"/>
    <lineage>
        <taxon>Bacteria</taxon>
        <taxon>Bacillati</taxon>
        <taxon>Mycoplasmatota</taxon>
        <taxon>Mollicutes</taxon>
        <taxon>Candidatus Izemoplasmatales</taxon>
        <taxon>Candidatus Izemoplasmataceae</taxon>
        <taxon>Candidatus Xianfuyuplasma</taxon>
    </lineage>
</organism>
<dbReference type="GO" id="GO:0005524">
    <property type="term" value="F:ATP binding"/>
    <property type="evidence" value="ECO:0007669"/>
    <property type="project" value="UniProtKB-KW"/>
</dbReference>
<dbReference type="NCBIfam" id="TIGR00125">
    <property type="entry name" value="cyt_tran_rel"/>
    <property type="match status" value="1"/>
</dbReference>
<dbReference type="InterPro" id="IPR004821">
    <property type="entry name" value="Cyt_trans-like"/>
</dbReference>
<evidence type="ECO:0000256" key="2">
    <source>
        <dbReference type="ARBA" id="ARBA00005019"/>
    </source>
</evidence>
<accession>A0A7L7KSX3</accession>
<evidence type="ECO:0000256" key="10">
    <source>
        <dbReference type="HAMAP-Rule" id="MF_00244"/>
    </source>
</evidence>
<evidence type="ECO:0000313" key="12">
    <source>
        <dbReference type="EMBL" id="QMS85705.1"/>
    </source>
</evidence>
<feature type="domain" description="Cytidyltransferase-like" evidence="11">
    <location>
        <begin position="4"/>
        <end position="167"/>
    </location>
</feature>
<dbReference type="HAMAP" id="MF_00244">
    <property type="entry name" value="NaMN_adenylyltr"/>
    <property type="match status" value="1"/>
</dbReference>
<comment type="function">
    <text evidence="1 10">Catalyzes the reversible adenylation of nicotinate mononucleotide (NaMN) to nicotinic acid adenine dinucleotide (NaAD).</text>
</comment>
<keyword evidence="13" id="KW-1185">Reference proteome</keyword>
<gene>
    <name evidence="10 12" type="primary">nadD</name>
    <name evidence="12" type="ORF">G4Z02_08095</name>
</gene>
<name>A0A7L7KSX3_9MOLU</name>
<keyword evidence="6 10" id="KW-0547">Nucleotide-binding</keyword>
<evidence type="ECO:0000256" key="3">
    <source>
        <dbReference type="ARBA" id="ARBA00022642"/>
    </source>
</evidence>
<dbReference type="Gene3D" id="3.40.50.620">
    <property type="entry name" value="HUPs"/>
    <property type="match status" value="1"/>
</dbReference>
<proteinExistence type="inferred from homology"/>
<dbReference type="GO" id="GO:0009435">
    <property type="term" value="P:NAD+ biosynthetic process"/>
    <property type="evidence" value="ECO:0007669"/>
    <property type="project" value="UniProtKB-UniRule"/>
</dbReference>
<comment type="pathway">
    <text evidence="2 10">Cofactor biosynthesis; NAD(+) biosynthesis; deamido-NAD(+) from nicotinate D-ribonucleotide: step 1/1.</text>
</comment>
<evidence type="ECO:0000256" key="6">
    <source>
        <dbReference type="ARBA" id="ARBA00022741"/>
    </source>
</evidence>
<dbReference type="EC" id="2.7.7.18" evidence="10"/>
<evidence type="ECO:0000256" key="9">
    <source>
        <dbReference type="ARBA" id="ARBA00048721"/>
    </source>
</evidence>
<dbReference type="NCBIfam" id="TIGR00482">
    <property type="entry name" value="nicotinate (nicotinamide) nucleotide adenylyltransferase"/>
    <property type="match status" value="1"/>
</dbReference>
<dbReference type="Pfam" id="PF01467">
    <property type="entry name" value="CTP_transf_like"/>
    <property type="match status" value="1"/>
</dbReference>
<dbReference type="InterPro" id="IPR014729">
    <property type="entry name" value="Rossmann-like_a/b/a_fold"/>
</dbReference>
<dbReference type="KEGG" id="xcl:G4Z02_08095"/>
<dbReference type="SUPFAM" id="SSF52374">
    <property type="entry name" value="Nucleotidylyl transferase"/>
    <property type="match status" value="1"/>
</dbReference>
<comment type="catalytic activity">
    <reaction evidence="9 10">
        <text>nicotinate beta-D-ribonucleotide + ATP + H(+) = deamido-NAD(+) + diphosphate</text>
        <dbReference type="Rhea" id="RHEA:22860"/>
        <dbReference type="ChEBI" id="CHEBI:15378"/>
        <dbReference type="ChEBI" id="CHEBI:30616"/>
        <dbReference type="ChEBI" id="CHEBI:33019"/>
        <dbReference type="ChEBI" id="CHEBI:57502"/>
        <dbReference type="ChEBI" id="CHEBI:58437"/>
        <dbReference type="EC" id="2.7.7.18"/>
    </reaction>
</comment>
<evidence type="ECO:0000256" key="8">
    <source>
        <dbReference type="ARBA" id="ARBA00023027"/>
    </source>
</evidence>
<evidence type="ECO:0000256" key="5">
    <source>
        <dbReference type="ARBA" id="ARBA00022695"/>
    </source>
</evidence>
<evidence type="ECO:0000256" key="7">
    <source>
        <dbReference type="ARBA" id="ARBA00022840"/>
    </source>
</evidence>
<dbReference type="PANTHER" id="PTHR39321:SF3">
    <property type="entry name" value="PHOSPHOPANTETHEINE ADENYLYLTRANSFERASE"/>
    <property type="match status" value="1"/>
</dbReference>
<evidence type="ECO:0000256" key="1">
    <source>
        <dbReference type="ARBA" id="ARBA00002324"/>
    </source>
</evidence>
<keyword evidence="3 10" id="KW-0662">Pyridine nucleotide biosynthesis</keyword>